<organism evidence="1 2">
    <name type="scientific">Trichophyton verrucosum (strain HKI 0517)</name>
    <dbReference type="NCBI Taxonomy" id="663202"/>
    <lineage>
        <taxon>Eukaryota</taxon>
        <taxon>Fungi</taxon>
        <taxon>Dikarya</taxon>
        <taxon>Ascomycota</taxon>
        <taxon>Pezizomycotina</taxon>
        <taxon>Eurotiomycetes</taxon>
        <taxon>Eurotiomycetidae</taxon>
        <taxon>Onygenales</taxon>
        <taxon>Arthrodermataceae</taxon>
        <taxon>Trichophyton</taxon>
    </lineage>
</organism>
<proteinExistence type="predicted"/>
<comment type="caution">
    <text evidence="1">The sequence shown here is derived from an EMBL/GenBank/DDBJ whole genome shotgun (WGS) entry which is preliminary data.</text>
</comment>
<gene>
    <name evidence="1" type="ORF">TRV_04951</name>
</gene>
<dbReference type="KEGG" id="tve:TRV_04951"/>
<protein>
    <submittedName>
        <fullName evidence="1">Uncharacterized protein</fullName>
    </submittedName>
</protein>
<reference evidence="2" key="1">
    <citation type="journal article" date="2011" name="Genome Biol.">
        <title>Comparative and functional genomics provide insights into the pathogenicity of dermatophytic fungi.</title>
        <authorList>
            <person name="Burmester A."/>
            <person name="Shelest E."/>
            <person name="Gloeckner G."/>
            <person name="Heddergott C."/>
            <person name="Schindler S."/>
            <person name="Staib P."/>
            <person name="Heidel A."/>
            <person name="Felder M."/>
            <person name="Petzold A."/>
            <person name="Szafranski K."/>
            <person name="Feuermann M."/>
            <person name="Pedruzzi I."/>
            <person name="Priebe S."/>
            <person name="Groth M."/>
            <person name="Winkler R."/>
            <person name="Li W."/>
            <person name="Kniemeyer O."/>
            <person name="Schroeckh V."/>
            <person name="Hertweck C."/>
            <person name="Hube B."/>
            <person name="White T.C."/>
            <person name="Platzer M."/>
            <person name="Guthke R."/>
            <person name="Heitman J."/>
            <person name="Woestemeyer J."/>
            <person name="Zipfel P.F."/>
            <person name="Monod M."/>
            <person name="Brakhage A.A."/>
        </authorList>
    </citation>
    <scope>NUCLEOTIDE SEQUENCE [LARGE SCALE GENOMIC DNA]</scope>
    <source>
        <strain evidence="2">HKI 0517</strain>
    </source>
</reference>
<dbReference type="OrthoDB" id="4207049at2759"/>
<accession>D4DCU6</accession>
<sequence length="288" mass="33919">METDDDTPHNSTTDFGPVRILAQTFTHLVPGKGYFPRSYFILNKLCQKHWNCDLDPRRHRWHSYGADFAFDNRRCYFLIDYGEASGDKDIPILSYEWTGQTLESKPEIAQASKVRRILCKYYPFSGPPPESQGEWTFRESVRSSLHQEMGLTKKELKYLRERPEDAKWLQDNLEPRFWSEIERLTQDMDERERLVAAGILKPSPGPMSQDLDDDPAEGVPIPPSEAKKYRKLAKELGRPVEELNVPWKEWKKFYEYNAQAAEEDREYMTWEEWERNIPTEKLIFVGSD</sequence>
<keyword evidence="2" id="KW-1185">Reference proteome</keyword>
<dbReference type="HOGENOM" id="CLU_093581_0_0_1"/>
<dbReference type="Proteomes" id="UP000008383">
    <property type="component" value="Unassembled WGS sequence"/>
</dbReference>
<dbReference type="EMBL" id="ACYE01000251">
    <property type="protein sequence ID" value="EFE40339.1"/>
    <property type="molecule type" value="Genomic_DNA"/>
</dbReference>
<dbReference type="AlphaFoldDB" id="D4DCU6"/>
<dbReference type="RefSeq" id="XP_003020957.1">
    <property type="nucleotide sequence ID" value="XM_003020911.1"/>
</dbReference>
<evidence type="ECO:0000313" key="1">
    <source>
        <dbReference type="EMBL" id="EFE40339.1"/>
    </source>
</evidence>
<evidence type="ECO:0000313" key="2">
    <source>
        <dbReference type="Proteomes" id="UP000008383"/>
    </source>
</evidence>
<dbReference type="GeneID" id="9577809"/>
<name>D4DCU6_TRIVH</name>